<dbReference type="EMBL" id="JBHXPM010000029">
    <property type="protein sequence ID" value="MFD3959646.1"/>
    <property type="molecule type" value="Genomic_DNA"/>
</dbReference>
<evidence type="ECO:0000313" key="2">
    <source>
        <dbReference type="EMBL" id="MFD3959646.1"/>
    </source>
</evidence>
<evidence type="ECO:0008006" key="4">
    <source>
        <dbReference type="Google" id="ProtNLM"/>
    </source>
</evidence>
<gene>
    <name evidence="2" type="ORF">ACFWR3_26680</name>
</gene>
<accession>A0ABW6E3S0</accession>
<dbReference type="RefSeq" id="WP_141760790.1">
    <property type="nucleotide sequence ID" value="NZ_JBHVRE010000034.1"/>
</dbReference>
<feature type="compositionally biased region" description="Basic and acidic residues" evidence="1">
    <location>
        <begin position="136"/>
        <end position="146"/>
    </location>
</feature>
<evidence type="ECO:0000256" key="1">
    <source>
        <dbReference type="SAM" id="MobiDB-lite"/>
    </source>
</evidence>
<proteinExistence type="predicted"/>
<protein>
    <recommendedName>
        <fullName evidence="4">Ribbon-helix-helix protein CopG domain-containing protein</fullName>
    </recommendedName>
</protein>
<keyword evidence="3" id="KW-1185">Reference proteome</keyword>
<name>A0ABW6E3S0_9ACTN</name>
<dbReference type="Proteomes" id="UP001598300">
    <property type="component" value="Unassembled WGS sequence"/>
</dbReference>
<comment type="caution">
    <text evidence="2">The sequence shown here is derived from an EMBL/GenBank/DDBJ whole genome shotgun (WGS) entry which is preliminary data.</text>
</comment>
<evidence type="ECO:0000313" key="3">
    <source>
        <dbReference type="Proteomes" id="UP001598300"/>
    </source>
</evidence>
<reference evidence="2 3" key="1">
    <citation type="submission" date="2024-09" db="EMBL/GenBank/DDBJ databases">
        <title>The Natural Products Discovery Center: Release of the First 8490 Sequenced Strains for Exploring Actinobacteria Biosynthetic Diversity.</title>
        <authorList>
            <person name="Kalkreuter E."/>
            <person name="Kautsar S.A."/>
            <person name="Yang D."/>
            <person name="Bader C.D."/>
            <person name="Teijaro C.N."/>
            <person name="Fluegel L."/>
            <person name="Davis C.M."/>
            <person name="Simpson J.R."/>
            <person name="Lauterbach L."/>
            <person name="Steele A.D."/>
            <person name="Gui C."/>
            <person name="Meng S."/>
            <person name="Li G."/>
            <person name="Viehrig K."/>
            <person name="Ye F."/>
            <person name="Su P."/>
            <person name="Kiefer A.F."/>
            <person name="Nichols A."/>
            <person name="Cepeda A.J."/>
            <person name="Yan W."/>
            <person name="Fan B."/>
            <person name="Jiang Y."/>
            <person name="Adhikari A."/>
            <person name="Zheng C.-J."/>
            <person name="Schuster L."/>
            <person name="Cowan T.M."/>
            <person name="Smanski M.J."/>
            <person name="Chevrette M.G."/>
            <person name="De Carvalho L.P.S."/>
            <person name="Shen B."/>
        </authorList>
    </citation>
    <scope>NUCLEOTIDE SEQUENCE [LARGE SCALE GENOMIC DNA]</scope>
    <source>
        <strain evidence="2 3">NPDC058584</strain>
    </source>
</reference>
<feature type="region of interest" description="Disordered" evidence="1">
    <location>
        <begin position="136"/>
        <end position="158"/>
    </location>
</feature>
<organism evidence="2 3">
    <name type="scientific">Streptomyces bacillaris</name>
    <dbReference type="NCBI Taxonomy" id="68179"/>
    <lineage>
        <taxon>Bacteria</taxon>
        <taxon>Bacillati</taxon>
        <taxon>Actinomycetota</taxon>
        <taxon>Actinomycetes</taxon>
        <taxon>Kitasatosporales</taxon>
        <taxon>Streptomycetaceae</taxon>
        <taxon>Streptomyces</taxon>
    </lineage>
</organism>
<sequence length="158" mass="17401">MSSSDPTVTVTFTADEYAAVTEQAAQRGIPIDDFVRQAAAQRANDGKMKDALLQEIADRRGQSLEEFLRPGFVIDTDDEVDAELDRRLAAAELSDAEKDARARQAAQECGVEYTDEIRALGQALWAKIAAHRDNSIDAEPDRHMNDAHGTQAEPETDR</sequence>